<dbReference type="OrthoDB" id="939858at2"/>
<comment type="caution">
    <text evidence="1">The sequence shown here is derived from an EMBL/GenBank/DDBJ whole genome shotgun (WGS) entry which is preliminary data.</text>
</comment>
<name>A0A327SGW4_9SPHI</name>
<dbReference type="InterPro" id="IPR006944">
    <property type="entry name" value="Phage/GTA_portal"/>
</dbReference>
<evidence type="ECO:0000313" key="1">
    <source>
        <dbReference type="EMBL" id="RAJ24987.1"/>
    </source>
</evidence>
<dbReference type="EMBL" id="QLLR01000028">
    <property type="protein sequence ID" value="RAJ24987.1"/>
    <property type="molecule type" value="Genomic_DNA"/>
</dbReference>
<reference evidence="1 2" key="1">
    <citation type="submission" date="2018-06" db="EMBL/GenBank/DDBJ databases">
        <title>Genomic Encyclopedia of Archaeal and Bacterial Type Strains, Phase II (KMG-II): from individual species to whole genera.</title>
        <authorList>
            <person name="Goeker M."/>
        </authorList>
    </citation>
    <scope>NUCLEOTIDE SEQUENCE [LARGE SCALE GENOMIC DNA]</scope>
    <source>
        <strain evidence="1 2">DSM 14825</strain>
    </source>
</reference>
<accession>A0A327SGW4</accession>
<gene>
    <name evidence="1" type="ORF">LY11_04174</name>
</gene>
<sequence length="455" mass="51707">MGFLDLFFTTTPTIKPADPFKQKAYNPAAMYPILGNTGINWLNDNSQAYITNGYAGNPVIYSIIKQITDKMSAVPFYLYEIQGTKKLKRYKSFTLNKNLMSAEALIAKDQSLKEVDSHKIIDLLDQPNEYQQWSEFVKNVIGYKLITGNSYIYGSKPEIGINIDKIIGLSVLPAQLMNIVATGNIVEYYNLSGNNQRLEKDSILHLKYWNPDFNNSLHLYGQSPLKAAQKVMQLSNTAYETQASIIQNKGAYGMLFDKSQSLDDTQMQQLKDRFMNATANELMMVSADLQFTQFGQTAEDMQIVESMGMNLRDLCNIYSFPSLLLGDDTQKTYSNYEQAEKSLIYNVVVPELTTLRDSLNKWLCPAYSKADGKNYFIDFDITVLPQLAADMDKVVAQLEKMWWTTPNEKRLATNYGEDTKNPLMNEYFIPQNLVPLSDTSISLNTDPNQDLSDYQ</sequence>
<organism evidence="1 2">
    <name type="scientific">Pedobacter cryoconitis</name>
    <dbReference type="NCBI Taxonomy" id="188932"/>
    <lineage>
        <taxon>Bacteria</taxon>
        <taxon>Pseudomonadati</taxon>
        <taxon>Bacteroidota</taxon>
        <taxon>Sphingobacteriia</taxon>
        <taxon>Sphingobacteriales</taxon>
        <taxon>Sphingobacteriaceae</taxon>
        <taxon>Pedobacter</taxon>
    </lineage>
</organism>
<proteinExistence type="predicted"/>
<dbReference type="RefSeq" id="WP_111635543.1">
    <property type="nucleotide sequence ID" value="NZ_QLLR01000028.1"/>
</dbReference>
<protein>
    <submittedName>
        <fullName evidence="1">HK97 family phage portal protein</fullName>
    </submittedName>
</protein>
<dbReference type="Pfam" id="PF04860">
    <property type="entry name" value="Phage_portal"/>
    <property type="match status" value="1"/>
</dbReference>
<evidence type="ECO:0000313" key="2">
    <source>
        <dbReference type="Proteomes" id="UP000249754"/>
    </source>
</evidence>
<dbReference type="AlphaFoldDB" id="A0A327SGW4"/>
<dbReference type="Proteomes" id="UP000249754">
    <property type="component" value="Unassembled WGS sequence"/>
</dbReference>